<reference evidence="8 9" key="1">
    <citation type="submission" date="2015-12" db="EMBL/GenBank/DDBJ databases">
        <title>The genome of Folsomia candida.</title>
        <authorList>
            <person name="Faddeeva A."/>
            <person name="Derks M.F."/>
            <person name="Anvar Y."/>
            <person name="Smit S."/>
            <person name="Van Straalen N."/>
            <person name="Roelofs D."/>
        </authorList>
    </citation>
    <scope>NUCLEOTIDE SEQUENCE [LARGE SCALE GENOMIC DNA]</scope>
    <source>
        <strain evidence="8 9">VU population</strain>
        <tissue evidence="8">Whole body</tissue>
    </source>
</reference>
<dbReference type="InterPro" id="IPR013087">
    <property type="entry name" value="Znf_C2H2_type"/>
</dbReference>
<dbReference type="OMA" id="SCHASER"/>
<organism evidence="8 9">
    <name type="scientific">Folsomia candida</name>
    <name type="common">Springtail</name>
    <dbReference type="NCBI Taxonomy" id="158441"/>
    <lineage>
        <taxon>Eukaryota</taxon>
        <taxon>Metazoa</taxon>
        <taxon>Ecdysozoa</taxon>
        <taxon>Arthropoda</taxon>
        <taxon>Hexapoda</taxon>
        <taxon>Collembola</taxon>
        <taxon>Entomobryomorpha</taxon>
        <taxon>Isotomoidea</taxon>
        <taxon>Isotomidae</taxon>
        <taxon>Proisotominae</taxon>
        <taxon>Folsomia</taxon>
    </lineage>
</organism>
<dbReference type="PROSITE" id="PS00028">
    <property type="entry name" value="ZINC_FINGER_C2H2_1"/>
    <property type="match status" value="9"/>
</dbReference>
<evidence type="ECO:0000256" key="5">
    <source>
        <dbReference type="PROSITE-ProRule" id="PRU00042"/>
    </source>
</evidence>
<keyword evidence="1" id="KW-0479">Metal-binding</keyword>
<comment type="caution">
    <text evidence="8">The sequence shown here is derived from an EMBL/GenBank/DDBJ whole genome shotgun (WGS) entry which is preliminary data.</text>
</comment>
<dbReference type="GO" id="GO:0000981">
    <property type="term" value="F:DNA-binding transcription factor activity, RNA polymerase II-specific"/>
    <property type="evidence" value="ECO:0007669"/>
    <property type="project" value="TreeGrafter"/>
</dbReference>
<feature type="region of interest" description="Disordered" evidence="6">
    <location>
        <begin position="236"/>
        <end position="258"/>
    </location>
</feature>
<dbReference type="EMBL" id="LNIX01000003">
    <property type="protein sequence ID" value="OXA56883.1"/>
    <property type="molecule type" value="Genomic_DNA"/>
</dbReference>
<evidence type="ECO:0000256" key="1">
    <source>
        <dbReference type="ARBA" id="ARBA00022723"/>
    </source>
</evidence>
<feature type="domain" description="C2H2-type" evidence="7">
    <location>
        <begin position="443"/>
        <end position="471"/>
    </location>
</feature>
<dbReference type="Pfam" id="PF00096">
    <property type="entry name" value="zf-C2H2"/>
    <property type="match status" value="4"/>
</dbReference>
<dbReference type="PANTHER" id="PTHR24379:SF127">
    <property type="entry name" value="BLOODY FINGERS-RELATED"/>
    <property type="match status" value="1"/>
</dbReference>
<dbReference type="GO" id="GO:0005634">
    <property type="term" value="C:nucleus"/>
    <property type="evidence" value="ECO:0007669"/>
    <property type="project" value="TreeGrafter"/>
</dbReference>
<keyword evidence="4" id="KW-0862">Zinc</keyword>
<accession>A0A226EGU2</accession>
<dbReference type="Proteomes" id="UP000198287">
    <property type="component" value="Unassembled WGS sequence"/>
</dbReference>
<feature type="domain" description="C2H2-type" evidence="7">
    <location>
        <begin position="677"/>
        <end position="704"/>
    </location>
</feature>
<evidence type="ECO:0000259" key="7">
    <source>
        <dbReference type="PROSITE" id="PS50157"/>
    </source>
</evidence>
<feature type="region of interest" description="Disordered" evidence="6">
    <location>
        <begin position="330"/>
        <end position="437"/>
    </location>
</feature>
<feature type="domain" description="C2H2-type" evidence="7">
    <location>
        <begin position="705"/>
        <end position="732"/>
    </location>
</feature>
<feature type="domain" description="C2H2-type" evidence="7">
    <location>
        <begin position="562"/>
        <end position="590"/>
    </location>
</feature>
<name>A0A226EGU2_FOLCA</name>
<feature type="domain" description="C2H2-type" evidence="7">
    <location>
        <begin position="619"/>
        <end position="646"/>
    </location>
</feature>
<keyword evidence="9" id="KW-1185">Reference proteome</keyword>
<dbReference type="Gene3D" id="3.30.160.60">
    <property type="entry name" value="Classic Zinc Finger"/>
    <property type="match status" value="7"/>
</dbReference>
<keyword evidence="3 5" id="KW-0863">Zinc-finger</keyword>
<feature type="compositionally biased region" description="Basic and acidic residues" evidence="6">
    <location>
        <begin position="360"/>
        <end position="372"/>
    </location>
</feature>
<gene>
    <name evidence="8" type="ORF">Fcan01_06489</name>
</gene>
<feature type="domain" description="C2H2-type" evidence="7">
    <location>
        <begin position="647"/>
        <end position="674"/>
    </location>
</feature>
<evidence type="ECO:0000256" key="3">
    <source>
        <dbReference type="ARBA" id="ARBA00022771"/>
    </source>
</evidence>
<dbReference type="InterPro" id="IPR036236">
    <property type="entry name" value="Znf_C2H2_sf"/>
</dbReference>
<keyword evidence="2" id="KW-0677">Repeat</keyword>
<protein>
    <submittedName>
        <fullName evidence="8">Zinc finger protein 16</fullName>
    </submittedName>
</protein>
<dbReference type="SMART" id="SM00355">
    <property type="entry name" value="ZnF_C2H2"/>
    <property type="match status" value="12"/>
</dbReference>
<dbReference type="InterPro" id="IPR009030">
    <property type="entry name" value="Growth_fac_rcpt_cys_sf"/>
</dbReference>
<feature type="domain" description="C2H2-type" evidence="7">
    <location>
        <begin position="507"/>
        <end position="531"/>
    </location>
</feature>
<dbReference type="AlphaFoldDB" id="A0A226EGU2"/>
<dbReference type="SUPFAM" id="SSF57667">
    <property type="entry name" value="beta-beta-alpha zinc fingers"/>
    <property type="match status" value="4"/>
</dbReference>
<evidence type="ECO:0000256" key="6">
    <source>
        <dbReference type="SAM" id="MobiDB-lite"/>
    </source>
</evidence>
<dbReference type="OrthoDB" id="6077919at2759"/>
<proteinExistence type="predicted"/>
<evidence type="ECO:0000313" key="8">
    <source>
        <dbReference type="EMBL" id="OXA56883.1"/>
    </source>
</evidence>
<sequence length="789" mass="90671">MNTLKEEQGGIEEGCYLCGDDDGDGRRPFGGVGGDIKILETWSLRCVESISCLFRIPANDPLRQVMKDADYCQKCVQVVRDIDFTFRLFNQLLARLEVLQKDMLDKVAQKEIKDFGENFEREISKLLREGSADINVGIDRFKHLLNLESLRNYSDNNDTKPVQHSSRAVKRKLLNEVDNVKIEEEEKSYINFKQEEEVDLLFMEQDRIFLSTEDDHQQNFGILGYSPESYEQPFVSEDDSYDDYQTSHGKRPRRPNSPIKLKKFKCSLCPALAFGSDMALKGHIRGVHEFDPLPYHCDKCPKKLKQLKSLKRHRANKCTLSLLTFENTTAELQPKSEPHHLSNSEAGNPLIRRSSPRVTVKREITSILKHEDQDDDTAINLDEDNQYPSDKDDDYLETGEDEEDDNASDFDFSDNDYSDGNDEDYRRRQRGRKNRGDTSIKKLQCRLCPASFMAEASLKGHQLGVHENDPLPFHCVKCPKKFRKYKSLQSHTSKRCQKEVVQPSQNIPCVSCPKKFSTNSSLKTHTQRLHTQFNCSFCALNFQTHEETQTHEELHKNFEQPFQCIICQSVFSNSLKLKDHVALSHTNNRVVCDVCGRKFVNEKYLRKHQVIHSESYVGHKCEVCGHVFQSPSVLSQHMNKHSTTKNFICEICGAGFKYPAGLKLHKISHEPKAQLPIVCKICDKTFACKQFLLKHEEIHSGTLSYECPTCHKKFKRANNLRQHVQIHEPKDPNRKKRARKTSRPPTAAADTIRNRNEVINDVAVAGVVTVASGDDDHGQDRVINYFIHY</sequence>
<dbReference type="GO" id="GO:0000977">
    <property type="term" value="F:RNA polymerase II transcription regulatory region sequence-specific DNA binding"/>
    <property type="evidence" value="ECO:0007669"/>
    <property type="project" value="TreeGrafter"/>
</dbReference>
<evidence type="ECO:0000256" key="2">
    <source>
        <dbReference type="ARBA" id="ARBA00022737"/>
    </source>
</evidence>
<evidence type="ECO:0000256" key="4">
    <source>
        <dbReference type="ARBA" id="ARBA00022833"/>
    </source>
</evidence>
<feature type="compositionally biased region" description="Acidic residues" evidence="6">
    <location>
        <begin position="373"/>
        <end position="422"/>
    </location>
</feature>
<dbReference type="SUPFAM" id="SSF57184">
    <property type="entry name" value="Growth factor receptor domain"/>
    <property type="match status" value="1"/>
</dbReference>
<dbReference type="PROSITE" id="PS50157">
    <property type="entry name" value="ZINC_FINGER_C2H2_2"/>
    <property type="match status" value="8"/>
</dbReference>
<feature type="compositionally biased region" description="Basic residues" evidence="6">
    <location>
        <begin position="248"/>
        <end position="258"/>
    </location>
</feature>
<feature type="region of interest" description="Disordered" evidence="6">
    <location>
        <begin position="727"/>
        <end position="751"/>
    </location>
</feature>
<dbReference type="GO" id="GO:0008270">
    <property type="term" value="F:zinc ion binding"/>
    <property type="evidence" value="ECO:0007669"/>
    <property type="project" value="UniProtKB-KW"/>
</dbReference>
<feature type="domain" description="C2H2-type" evidence="7">
    <location>
        <begin position="590"/>
        <end position="617"/>
    </location>
</feature>
<feature type="compositionally biased region" description="Basic residues" evidence="6">
    <location>
        <begin position="733"/>
        <end position="742"/>
    </location>
</feature>
<dbReference type="PANTHER" id="PTHR24379">
    <property type="entry name" value="KRAB AND ZINC FINGER DOMAIN-CONTAINING"/>
    <property type="match status" value="1"/>
</dbReference>
<evidence type="ECO:0000313" key="9">
    <source>
        <dbReference type="Proteomes" id="UP000198287"/>
    </source>
</evidence>